<keyword evidence="6 9" id="KW-0804">Transcription</keyword>
<dbReference type="GO" id="GO:0003712">
    <property type="term" value="F:transcription coregulator activity"/>
    <property type="evidence" value="ECO:0007669"/>
    <property type="project" value="InterPro"/>
</dbReference>
<dbReference type="EMBL" id="NCSJ02000168">
    <property type="protein sequence ID" value="RFU28301.1"/>
    <property type="molecule type" value="Genomic_DNA"/>
</dbReference>
<reference evidence="11 12" key="1">
    <citation type="submission" date="2018-05" db="EMBL/GenBank/DDBJ databases">
        <title>Draft genome sequence of Scytalidium lignicola DSM 105466, a ubiquitous saprotrophic fungus.</title>
        <authorList>
            <person name="Buettner E."/>
            <person name="Gebauer A.M."/>
            <person name="Hofrichter M."/>
            <person name="Liers C."/>
            <person name="Kellner H."/>
        </authorList>
    </citation>
    <scope>NUCLEOTIDE SEQUENCE [LARGE SCALE GENOMIC DNA]</scope>
    <source>
        <strain evidence="11 12">DSM 105466</strain>
    </source>
</reference>
<feature type="non-terminal residue" evidence="11">
    <location>
        <position position="344"/>
    </location>
</feature>
<keyword evidence="4 9" id="KW-0805">Transcription regulation</keyword>
<evidence type="ECO:0000256" key="10">
    <source>
        <dbReference type="SAM" id="MobiDB-lite"/>
    </source>
</evidence>
<evidence type="ECO:0000256" key="4">
    <source>
        <dbReference type="ARBA" id="ARBA00023015"/>
    </source>
</evidence>
<dbReference type="OMA" id="TSAFHLC"/>
<proteinExistence type="inferred from homology"/>
<comment type="subcellular location">
    <subcellularLocation>
        <location evidence="1 9">Nucleus</location>
    </subcellularLocation>
</comment>
<dbReference type="GO" id="GO:0016592">
    <property type="term" value="C:mediator complex"/>
    <property type="evidence" value="ECO:0007669"/>
    <property type="project" value="InterPro"/>
</dbReference>
<feature type="region of interest" description="Disordered" evidence="10">
    <location>
        <begin position="1"/>
        <end position="84"/>
    </location>
</feature>
<evidence type="ECO:0000256" key="9">
    <source>
        <dbReference type="RuleBase" id="RU364151"/>
    </source>
</evidence>
<evidence type="ECO:0000313" key="11">
    <source>
        <dbReference type="EMBL" id="RFU28301.1"/>
    </source>
</evidence>
<dbReference type="OrthoDB" id="2160599at2759"/>
<evidence type="ECO:0000256" key="3">
    <source>
        <dbReference type="ARBA" id="ARBA00019615"/>
    </source>
</evidence>
<gene>
    <name evidence="9" type="primary">MED19</name>
    <name evidence="11" type="ORF">B7463_g8038</name>
</gene>
<name>A0A3E2H4R7_SCYLI</name>
<feature type="compositionally biased region" description="Polar residues" evidence="10">
    <location>
        <begin position="20"/>
        <end position="32"/>
    </location>
</feature>
<keyword evidence="12" id="KW-1185">Reference proteome</keyword>
<accession>A0A3E2H4R7</accession>
<dbReference type="AlphaFoldDB" id="A0A3E2H4R7"/>
<sequence>MPFEHPQTPQSPSQTPSSIIDASQKLNTSPRTAMSLPTPAHSINGSMSSVGFDNSQESVGPNEESSNKRKREFEDHGDRDQKKVHVEVSSRLGIEDLHMNVGEKYLLCRTRHEVVRPHPSQDLFQLYDLGPIAASVARMFPNGQKNVIRKTYKGYMKNLGLSGQFDAAKKDLEDPDTLFAMTIAPDEEWEVHNRRGREIEKGMTELTSNSLGRAMTMARGVVPKELWNSSVLGELATQDHLGVAKQSAAKTPSSSSIPAVRESLNARPEAPRPKRNVKKRTYGDSSFEGYGEGFVDDDIQEGYSTGDGDERGPGNKKRKKTPTTHNFQGPPIRHNSYGPGMVGV</sequence>
<dbReference type="Proteomes" id="UP000258309">
    <property type="component" value="Unassembled WGS sequence"/>
</dbReference>
<keyword evidence="5 9" id="KW-0010">Activator</keyword>
<feature type="non-terminal residue" evidence="11">
    <location>
        <position position="1"/>
    </location>
</feature>
<organism evidence="11 12">
    <name type="scientific">Scytalidium lignicola</name>
    <name type="common">Hyphomycete</name>
    <dbReference type="NCBI Taxonomy" id="5539"/>
    <lineage>
        <taxon>Eukaryota</taxon>
        <taxon>Fungi</taxon>
        <taxon>Dikarya</taxon>
        <taxon>Ascomycota</taxon>
        <taxon>Pezizomycotina</taxon>
        <taxon>Leotiomycetes</taxon>
        <taxon>Leotiomycetes incertae sedis</taxon>
        <taxon>Scytalidium</taxon>
    </lineage>
</organism>
<comment type="caution">
    <text evidence="11">The sequence shown here is derived from an EMBL/GenBank/DDBJ whole genome shotgun (WGS) entry which is preliminary data.</text>
</comment>
<evidence type="ECO:0000256" key="7">
    <source>
        <dbReference type="ARBA" id="ARBA00023242"/>
    </source>
</evidence>
<dbReference type="InterPro" id="IPR013942">
    <property type="entry name" value="Mediator_Med19_fun"/>
</dbReference>
<comment type="similarity">
    <text evidence="2 9">Belongs to the Mediator complex subunit 19 family.</text>
</comment>
<evidence type="ECO:0000256" key="5">
    <source>
        <dbReference type="ARBA" id="ARBA00023159"/>
    </source>
</evidence>
<dbReference type="GO" id="GO:0006357">
    <property type="term" value="P:regulation of transcription by RNA polymerase II"/>
    <property type="evidence" value="ECO:0007669"/>
    <property type="project" value="InterPro"/>
</dbReference>
<keyword evidence="7 9" id="KW-0539">Nucleus</keyword>
<dbReference type="STRING" id="5539.A0A3E2H4R7"/>
<dbReference type="Pfam" id="PF08633">
    <property type="entry name" value="Rox3"/>
    <property type="match status" value="1"/>
</dbReference>
<comment type="function">
    <text evidence="9">Component of the Mediator complex, a coactivator involved in the regulated transcription of nearly all RNA polymerase II-dependent genes. Mediator functions as a bridge to convey information from gene-specific regulatory proteins to the basal RNA polymerase II transcription machinery. Mediator is recruited to promoters by direct interactions with regulatory proteins and serves as a scaffold for the assembly of a functional preinitiation complex with RNA polymerase II and the general transcription factors.</text>
</comment>
<evidence type="ECO:0000256" key="2">
    <source>
        <dbReference type="ARBA" id="ARBA00009259"/>
    </source>
</evidence>
<evidence type="ECO:0000256" key="6">
    <source>
        <dbReference type="ARBA" id="ARBA00023163"/>
    </source>
</evidence>
<feature type="region of interest" description="Disordered" evidence="10">
    <location>
        <begin position="243"/>
        <end position="344"/>
    </location>
</feature>
<evidence type="ECO:0000256" key="8">
    <source>
        <dbReference type="ARBA" id="ARBA00032018"/>
    </source>
</evidence>
<feature type="compositionally biased region" description="Low complexity" evidence="10">
    <location>
        <begin position="1"/>
        <end position="18"/>
    </location>
</feature>
<protein>
    <recommendedName>
        <fullName evidence="3 9">Mediator of RNA polymerase II transcription subunit 19</fullName>
    </recommendedName>
    <alternativeName>
        <fullName evidence="8 9">Mediator complex subunit 19</fullName>
    </alternativeName>
</protein>
<evidence type="ECO:0000256" key="1">
    <source>
        <dbReference type="ARBA" id="ARBA00004123"/>
    </source>
</evidence>
<comment type="subunit">
    <text evidence="9">Component of the Mediator complex.</text>
</comment>
<feature type="compositionally biased region" description="Polar residues" evidence="10">
    <location>
        <begin position="41"/>
        <end position="59"/>
    </location>
</feature>
<evidence type="ECO:0000313" key="12">
    <source>
        <dbReference type="Proteomes" id="UP000258309"/>
    </source>
</evidence>
<feature type="compositionally biased region" description="Basic and acidic residues" evidence="10">
    <location>
        <begin position="65"/>
        <end position="84"/>
    </location>
</feature>
<feature type="compositionally biased region" description="Polar residues" evidence="10">
    <location>
        <begin position="248"/>
        <end position="257"/>
    </location>
</feature>